<dbReference type="InterPro" id="IPR041492">
    <property type="entry name" value="HAD_2"/>
</dbReference>
<protein>
    <submittedName>
        <fullName evidence="1">Had superfamily hydrolase</fullName>
    </submittedName>
</protein>
<dbReference type="Gene3D" id="3.40.50.1000">
    <property type="entry name" value="HAD superfamily/HAD-like"/>
    <property type="match status" value="1"/>
</dbReference>
<dbReference type="SFLD" id="SFLDS00003">
    <property type="entry name" value="Haloacid_Dehalogenase"/>
    <property type="match status" value="1"/>
</dbReference>
<dbReference type="PANTHER" id="PTHR43611">
    <property type="entry name" value="ALPHA-D-GLUCOSE 1-PHOSPHATE PHOSPHATASE"/>
    <property type="match status" value="1"/>
</dbReference>
<gene>
    <name evidence="1" type="ORF">ASZ90_005354</name>
</gene>
<sequence>MPNSYKVIVFDLGDVLLKVDSRRLIDKLNKVEAGLGERFHSLYFENYHIHCEYEKNNISQEEFTDKMLSWLNYKISAEEFNNFYSDLFSPITDTINLLPLLKQNYQLVLLSNTNFIHQKYGWEKYEFLKYFDKMILSHEVGARKPENKIYKAVENFTGSYPSKHFFIDDLIENVEAAKNMGWDAFQFTFTNSISEVLKKKQII</sequence>
<dbReference type="Pfam" id="PF13419">
    <property type="entry name" value="HAD_2"/>
    <property type="match status" value="1"/>
</dbReference>
<dbReference type="InterPro" id="IPR023214">
    <property type="entry name" value="HAD_sf"/>
</dbReference>
<dbReference type="NCBIfam" id="TIGR01509">
    <property type="entry name" value="HAD-SF-IA-v3"/>
    <property type="match status" value="1"/>
</dbReference>
<dbReference type="InterPro" id="IPR006439">
    <property type="entry name" value="HAD-SF_hydro_IA"/>
</dbReference>
<name>A0A0W8FVB7_9ZZZZ</name>
<dbReference type="GO" id="GO:0016787">
    <property type="term" value="F:hydrolase activity"/>
    <property type="evidence" value="ECO:0007669"/>
    <property type="project" value="UniProtKB-KW"/>
</dbReference>
<dbReference type="SFLD" id="SFLDG01129">
    <property type="entry name" value="C1.5:_HAD__Beta-PGM__Phosphata"/>
    <property type="match status" value="1"/>
</dbReference>
<dbReference type="EMBL" id="LNQE01000814">
    <property type="protein sequence ID" value="KUG24831.1"/>
    <property type="molecule type" value="Genomic_DNA"/>
</dbReference>
<dbReference type="InterPro" id="IPR036412">
    <property type="entry name" value="HAD-like_sf"/>
</dbReference>
<dbReference type="NCBIfam" id="TIGR01549">
    <property type="entry name" value="HAD-SF-IA-v1"/>
    <property type="match status" value="1"/>
</dbReference>
<proteinExistence type="predicted"/>
<organism evidence="1">
    <name type="scientific">hydrocarbon metagenome</name>
    <dbReference type="NCBI Taxonomy" id="938273"/>
    <lineage>
        <taxon>unclassified sequences</taxon>
        <taxon>metagenomes</taxon>
        <taxon>ecological metagenomes</taxon>
    </lineage>
</organism>
<evidence type="ECO:0000313" key="1">
    <source>
        <dbReference type="EMBL" id="KUG24831.1"/>
    </source>
</evidence>
<dbReference type="SUPFAM" id="SSF56784">
    <property type="entry name" value="HAD-like"/>
    <property type="match status" value="1"/>
</dbReference>
<dbReference type="InterPro" id="IPR023198">
    <property type="entry name" value="PGP-like_dom2"/>
</dbReference>
<dbReference type="PANTHER" id="PTHR43611:SF3">
    <property type="entry name" value="FLAVIN MONONUCLEOTIDE HYDROLASE 1, CHLOROPLATIC"/>
    <property type="match status" value="1"/>
</dbReference>
<dbReference type="CDD" id="cd02603">
    <property type="entry name" value="HAD_sEH-N_like"/>
    <property type="match status" value="1"/>
</dbReference>
<reference evidence="1" key="1">
    <citation type="journal article" date="2015" name="Proc. Natl. Acad. Sci. U.S.A.">
        <title>Networks of energetic and metabolic interactions define dynamics in microbial communities.</title>
        <authorList>
            <person name="Embree M."/>
            <person name="Liu J.K."/>
            <person name="Al-Bassam M.M."/>
            <person name="Zengler K."/>
        </authorList>
    </citation>
    <scope>NUCLEOTIDE SEQUENCE</scope>
</reference>
<dbReference type="PRINTS" id="PR00413">
    <property type="entry name" value="HADHALOGNASE"/>
</dbReference>
<dbReference type="AlphaFoldDB" id="A0A0W8FVB7"/>
<comment type="caution">
    <text evidence="1">The sequence shown here is derived from an EMBL/GenBank/DDBJ whole genome shotgun (WGS) entry which is preliminary data.</text>
</comment>
<accession>A0A0W8FVB7</accession>
<keyword evidence="1" id="KW-0378">Hydrolase</keyword>
<dbReference type="Gene3D" id="1.10.150.240">
    <property type="entry name" value="Putative phosphatase, domain 2"/>
    <property type="match status" value="1"/>
</dbReference>